<accession>A0ABQ5DYM7</accession>
<keyword evidence="2" id="KW-1185">Reference proteome</keyword>
<comment type="caution">
    <text evidence="1">The sequence shown here is derived from an EMBL/GenBank/DDBJ whole genome shotgun (WGS) entry which is preliminary data.</text>
</comment>
<sequence length="230" mass="24472">MWVRRGGARRWVGYEQNCCWGADECGVMGLEEGKRGHRVVEGGEASTKRGGSGVKRGIVGVVGWVPVSAGEVGRRAAGCETSESSGTGQACAAESSVRKWVVEVKEVERSVTAGGPSSSKGGEGEREIGGEVATVRCISSVTEVGAWCSTREVTIGGDRYCGATVGGGEVEQGVVRRRKGIVDRWAKVKSVRACGRETVREKGSQKEVRTIGRRVVESSRLRVRRVGCEK</sequence>
<dbReference type="EMBL" id="BQNB010015801">
    <property type="protein sequence ID" value="GJT44301.1"/>
    <property type="molecule type" value="Genomic_DNA"/>
</dbReference>
<dbReference type="Proteomes" id="UP001151760">
    <property type="component" value="Unassembled WGS sequence"/>
</dbReference>
<evidence type="ECO:0000313" key="1">
    <source>
        <dbReference type="EMBL" id="GJT44301.1"/>
    </source>
</evidence>
<organism evidence="1 2">
    <name type="scientific">Tanacetum coccineum</name>
    <dbReference type="NCBI Taxonomy" id="301880"/>
    <lineage>
        <taxon>Eukaryota</taxon>
        <taxon>Viridiplantae</taxon>
        <taxon>Streptophyta</taxon>
        <taxon>Embryophyta</taxon>
        <taxon>Tracheophyta</taxon>
        <taxon>Spermatophyta</taxon>
        <taxon>Magnoliopsida</taxon>
        <taxon>eudicotyledons</taxon>
        <taxon>Gunneridae</taxon>
        <taxon>Pentapetalae</taxon>
        <taxon>asterids</taxon>
        <taxon>campanulids</taxon>
        <taxon>Asterales</taxon>
        <taxon>Asteraceae</taxon>
        <taxon>Asteroideae</taxon>
        <taxon>Anthemideae</taxon>
        <taxon>Anthemidinae</taxon>
        <taxon>Tanacetum</taxon>
    </lineage>
</organism>
<gene>
    <name evidence="1" type="ORF">Tco_0953016</name>
</gene>
<reference evidence="1" key="1">
    <citation type="journal article" date="2022" name="Int. J. Mol. Sci.">
        <title>Draft Genome of Tanacetum Coccineum: Genomic Comparison of Closely Related Tanacetum-Family Plants.</title>
        <authorList>
            <person name="Yamashiro T."/>
            <person name="Shiraishi A."/>
            <person name="Nakayama K."/>
            <person name="Satake H."/>
        </authorList>
    </citation>
    <scope>NUCLEOTIDE SEQUENCE</scope>
</reference>
<proteinExistence type="predicted"/>
<evidence type="ECO:0000313" key="2">
    <source>
        <dbReference type="Proteomes" id="UP001151760"/>
    </source>
</evidence>
<reference evidence="1" key="2">
    <citation type="submission" date="2022-01" db="EMBL/GenBank/DDBJ databases">
        <authorList>
            <person name="Yamashiro T."/>
            <person name="Shiraishi A."/>
            <person name="Satake H."/>
            <person name="Nakayama K."/>
        </authorList>
    </citation>
    <scope>NUCLEOTIDE SEQUENCE</scope>
</reference>
<name>A0ABQ5DYM7_9ASTR</name>
<protein>
    <submittedName>
        <fullName evidence="1">Uncharacterized protein</fullName>
    </submittedName>
</protein>